<name>A0A2S8PX22_9GAMM</name>
<dbReference type="RefSeq" id="WP_105396400.1">
    <property type="nucleotide sequence ID" value="NZ_CAWNTA010000122.1"/>
</dbReference>
<reference evidence="1 2" key="1">
    <citation type="submission" date="2018-02" db="EMBL/GenBank/DDBJ databases">
        <title>Five New Genomes of Indian Photorhabdus Isolates TSA.</title>
        <authorList>
            <person name="Dubay B."/>
            <person name="Somvanshi V.S."/>
        </authorList>
    </citation>
    <scope>NUCLEOTIDE SEQUENCE [LARGE SCALE GENOMIC DNA]</scope>
    <source>
        <strain evidence="1 2">H1</strain>
    </source>
</reference>
<dbReference type="Proteomes" id="UP000239550">
    <property type="component" value="Unassembled WGS sequence"/>
</dbReference>
<protein>
    <recommendedName>
        <fullName evidence="3">DUF692 family protein</fullName>
    </recommendedName>
</protein>
<gene>
    <name evidence="1" type="ORF">C6H66_19060</name>
</gene>
<organism evidence="1 2">
    <name type="scientific">Photorhabdus hindustanensis</name>
    <dbReference type="NCBI Taxonomy" id="2918802"/>
    <lineage>
        <taxon>Bacteria</taxon>
        <taxon>Pseudomonadati</taxon>
        <taxon>Pseudomonadota</taxon>
        <taxon>Gammaproteobacteria</taxon>
        <taxon>Enterobacterales</taxon>
        <taxon>Morganellaceae</taxon>
        <taxon>Photorhabdus</taxon>
    </lineage>
</organism>
<evidence type="ECO:0000313" key="1">
    <source>
        <dbReference type="EMBL" id="PQQ23552.1"/>
    </source>
</evidence>
<evidence type="ECO:0000313" key="2">
    <source>
        <dbReference type="Proteomes" id="UP000239550"/>
    </source>
</evidence>
<dbReference type="AlphaFoldDB" id="A0A2S8PX22"/>
<dbReference type="EMBL" id="PUWT01000055">
    <property type="protein sequence ID" value="PQQ23552.1"/>
    <property type="molecule type" value="Genomic_DNA"/>
</dbReference>
<proteinExistence type="predicted"/>
<dbReference type="InterPro" id="IPR007801">
    <property type="entry name" value="MbnB/TglH/ChrH"/>
</dbReference>
<sequence>MQIGTNWSGNRELSVLKEIILLRKVDFIEILIDNFLQCSPDSILDISKGLPVAFHIMNSKYMHRSKQDLESIGKRIRLLQKELNPIYISDHVGIFYHNSYPLPTMSEVDYSSEKDKYFDSVSLWQDIIGEKIYLENFPSILDENARLQPDFFKEMTKKCGNGLLFDISNAVIAQENTGTPFEEWLDIEMNHLHIGGYAETSLCPSFLVDTHADRISNLSLEYFSKLGTESKGNLISLSVERDDNFVLGDWIHDIEVCRQ</sequence>
<evidence type="ECO:0008006" key="3">
    <source>
        <dbReference type="Google" id="ProtNLM"/>
    </source>
</evidence>
<comment type="caution">
    <text evidence="1">The sequence shown here is derived from an EMBL/GenBank/DDBJ whole genome shotgun (WGS) entry which is preliminary data.</text>
</comment>
<accession>A0A2S8PX22</accession>
<dbReference type="Gene3D" id="3.20.20.150">
    <property type="entry name" value="Divalent-metal-dependent TIM barrel enzymes"/>
    <property type="match status" value="1"/>
</dbReference>
<keyword evidence="2" id="KW-1185">Reference proteome</keyword>
<dbReference type="Pfam" id="PF05114">
    <property type="entry name" value="MbnB_TglH_ChrH"/>
    <property type="match status" value="1"/>
</dbReference>